<evidence type="ECO:0008006" key="4">
    <source>
        <dbReference type="Google" id="ProtNLM"/>
    </source>
</evidence>
<evidence type="ECO:0000313" key="3">
    <source>
        <dbReference type="Proteomes" id="UP001153076"/>
    </source>
</evidence>
<comment type="caution">
    <text evidence="2">The sequence shown here is derived from an EMBL/GenBank/DDBJ whole genome shotgun (WGS) entry which is preliminary data.</text>
</comment>
<accession>A0A9Q1GNT8</accession>
<dbReference type="AlphaFoldDB" id="A0A9Q1GNT8"/>
<proteinExistence type="predicted"/>
<reference evidence="2" key="1">
    <citation type="submission" date="2022-04" db="EMBL/GenBank/DDBJ databases">
        <title>Carnegiea gigantea Genome sequencing and assembly v2.</title>
        <authorList>
            <person name="Copetti D."/>
            <person name="Sanderson M.J."/>
            <person name="Burquez A."/>
            <person name="Wojciechowski M.F."/>
        </authorList>
    </citation>
    <scope>NUCLEOTIDE SEQUENCE</scope>
    <source>
        <strain evidence="2">SGP5-SGP5p</strain>
        <tissue evidence="2">Aerial part</tissue>
    </source>
</reference>
<name>A0A9Q1GNT8_9CARY</name>
<evidence type="ECO:0000313" key="2">
    <source>
        <dbReference type="EMBL" id="KAJ8423970.1"/>
    </source>
</evidence>
<protein>
    <recommendedName>
        <fullName evidence="4">Retrotransposon Copia-like N-terminal domain-containing protein</fullName>
    </recommendedName>
</protein>
<feature type="region of interest" description="Disordered" evidence="1">
    <location>
        <begin position="69"/>
        <end position="88"/>
    </location>
</feature>
<sequence length="184" mass="20736">MAETLENPNAPTENCVHQMENRVPLSNYNLDPRHVLYLHHSDNPNCTMSTDPLTGSNYAQWRRSCERHYTSHGTPVSSRYPPQATHYGSQPPVQYHAIPTGRKPNVQCNYCRRPGHTIDKSYKLQSLRRQTKKGKRLAATAQNTGSGLPFVAIGSDHSTEQQGAIGHHTVTYEQYEQLIALLSK</sequence>
<organism evidence="2 3">
    <name type="scientific">Carnegiea gigantea</name>
    <dbReference type="NCBI Taxonomy" id="171969"/>
    <lineage>
        <taxon>Eukaryota</taxon>
        <taxon>Viridiplantae</taxon>
        <taxon>Streptophyta</taxon>
        <taxon>Embryophyta</taxon>
        <taxon>Tracheophyta</taxon>
        <taxon>Spermatophyta</taxon>
        <taxon>Magnoliopsida</taxon>
        <taxon>eudicotyledons</taxon>
        <taxon>Gunneridae</taxon>
        <taxon>Pentapetalae</taxon>
        <taxon>Caryophyllales</taxon>
        <taxon>Cactineae</taxon>
        <taxon>Cactaceae</taxon>
        <taxon>Cactoideae</taxon>
        <taxon>Echinocereeae</taxon>
        <taxon>Carnegiea</taxon>
    </lineage>
</organism>
<dbReference type="EMBL" id="JAKOGI010001814">
    <property type="protein sequence ID" value="KAJ8423970.1"/>
    <property type="molecule type" value="Genomic_DNA"/>
</dbReference>
<gene>
    <name evidence="2" type="ORF">Cgig2_008589</name>
</gene>
<evidence type="ECO:0000256" key="1">
    <source>
        <dbReference type="SAM" id="MobiDB-lite"/>
    </source>
</evidence>
<keyword evidence="3" id="KW-1185">Reference proteome</keyword>
<dbReference type="Proteomes" id="UP001153076">
    <property type="component" value="Unassembled WGS sequence"/>
</dbReference>